<evidence type="ECO:0000256" key="6">
    <source>
        <dbReference type="ARBA" id="ARBA00061481"/>
    </source>
</evidence>
<dbReference type="PROSITE" id="PS51910">
    <property type="entry name" value="GH18_2"/>
    <property type="match status" value="1"/>
</dbReference>
<dbReference type="GO" id="GO:0005975">
    <property type="term" value="P:carbohydrate metabolic process"/>
    <property type="evidence" value="ECO:0007669"/>
    <property type="project" value="InterPro"/>
</dbReference>
<dbReference type="PANTHER" id="PTHR45708">
    <property type="entry name" value="ENDOCHITINASE"/>
    <property type="match status" value="1"/>
</dbReference>
<dbReference type="PANTHER" id="PTHR45708:SF4">
    <property type="entry name" value="XYLANASE INHIBITOR PROTEIN 1"/>
    <property type="match status" value="1"/>
</dbReference>
<dbReference type="EnsemblPlants" id="OBART11G23400.1">
    <property type="protein sequence ID" value="OBART11G23400.1"/>
    <property type="gene ID" value="OBART11G23400"/>
</dbReference>
<dbReference type="Gramene" id="OBART11G23400.1">
    <property type="protein sequence ID" value="OBART11G23400.1"/>
    <property type="gene ID" value="OBART11G23400"/>
</dbReference>
<dbReference type="FunFam" id="3.20.20.80:FF:000044">
    <property type="entry name" value="Chitinase III C10701-rice"/>
    <property type="match status" value="1"/>
</dbReference>
<dbReference type="eggNOG" id="KOG4701">
    <property type="taxonomic scope" value="Eukaryota"/>
</dbReference>
<comment type="similarity">
    <text evidence="6">Belongs to the glycosyl hydrolase 18 family. Xylanase inhibitor subfamily.</text>
</comment>
<evidence type="ECO:0000259" key="8">
    <source>
        <dbReference type="PROSITE" id="PS51910"/>
    </source>
</evidence>
<sequence length="292" mass="31554">MAFGRRSLFLPVVGVAAILLLAAGHATAVNTGETVVFWGRNKDEGSLREACDTGLYTSVIISFLAVFGHGRYSLDLSGHDVSAVGADIKHCQSKYIPVLLSIGGQGGAYSLPTNASAADVADHLWDSFLGGSRAGVPRPFGDAVVDGVDLFIDQGGAEHYDELARRLFSHYKFEMLLTATTRCSYPDHRLDMALATGLFTHIHVRVFGGGGDAGCTTRHRASWERWAAAYPGSLVYLGVVASPEQDANAYLPRKVLFSDVLSHIVEKPNYGGLMIWDRYYDKKTGYSAGKVF</sequence>
<dbReference type="InterPro" id="IPR050542">
    <property type="entry name" value="Glycosyl_Hydrlase18_Chitinase"/>
</dbReference>
<dbReference type="InterPro" id="IPR017853">
    <property type="entry name" value="GH"/>
</dbReference>
<organism evidence="9">
    <name type="scientific">Oryza barthii</name>
    <dbReference type="NCBI Taxonomy" id="65489"/>
    <lineage>
        <taxon>Eukaryota</taxon>
        <taxon>Viridiplantae</taxon>
        <taxon>Streptophyta</taxon>
        <taxon>Embryophyta</taxon>
        <taxon>Tracheophyta</taxon>
        <taxon>Spermatophyta</taxon>
        <taxon>Magnoliopsida</taxon>
        <taxon>Liliopsida</taxon>
        <taxon>Poales</taxon>
        <taxon>Poaceae</taxon>
        <taxon>BOP clade</taxon>
        <taxon>Oryzoideae</taxon>
        <taxon>Oryzeae</taxon>
        <taxon>Oryzinae</taxon>
        <taxon>Oryza</taxon>
    </lineage>
</organism>
<feature type="signal peptide" evidence="7">
    <location>
        <begin position="1"/>
        <end position="28"/>
    </location>
</feature>
<evidence type="ECO:0000313" key="10">
    <source>
        <dbReference type="Proteomes" id="UP000026960"/>
    </source>
</evidence>
<dbReference type="SUPFAM" id="SSF51445">
    <property type="entry name" value="(Trans)glycosidases"/>
    <property type="match status" value="1"/>
</dbReference>
<reference evidence="9" key="2">
    <citation type="submission" date="2015-03" db="UniProtKB">
        <authorList>
            <consortium name="EnsemblPlants"/>
        </authorList>
    </citation>
    <scope>IDENTIFICATION</scope>
</reference>
<dbReference type="AlphaFoldDB" id="A0A0D3HQ63"/>
<feature type="domain" description="GH18" evidence="8">
    <location>
        <begin position="32"/>
        <end position="292"/>
    </location>
</feature>
<keyword evidence="10" id="KW-1185">Reference proteome</keyword>
<dbReference type="CDD" id="cd02877">
    <property type="entry name" value="GH18_hevamine_XipI_class_III"/>
    <property type="match status" value="1"/>
</dbReference>
<evidence type="ECO:0000256" key="3">
    <source>
        <dbReference type="ARBA" id="ARBA00022729"/>
    </source>
</evidence>
<keyword evidence="2" id="KW-0964">Secreted</keyword>
<accession>A0A0D3HQ63</accession>
<dbReference type="GO" id="GO:0050832">
    <property type="term" value="P:defense response to fungus"/>
    <property type="evidence" value="ECO:0007669"/>
    <property type="project" value="UniProtKB-ARBA"/>
</dbReference>
<dbReference type="Gene3D" id="3.20.20.80">
    <property type="entry name" value="Glycosidases"/>
    <property type="match status" value="1"/>
</dbReference>
<dbReference type="GO" id="GO:0004857">
    <property type="term" value="F:enzyme inhibitor activity"/>
    <property type="evidence" value="ECO:0007669"/>
    <property type="project" value="UniProtKB-ARBA"/>
</dbReference>
<dbReference type="InterPro" id="IPR001223">
    <property type="entry name" value="Glyco_hydro18_cat"/>
</dbReference>
<evidence type="ECO:0000256" key="4">
    <source>
        <dbReference type="ARBA" id="ARBA00022821"/>
    </source>
</evidence>
<evidence type="ECO:0000256" key="2">
    <source>
        <dbReference type="ARBA" id="ARBA00022525"/>
    </source>
</evidence>
<evidence type="ECO:0000313" key="9">
    <source>
        <dbReference type="EnsemblPlants" id="OBART11G23400.1"/>
    </source>
</evidence>
<reference evidence="9" key="1">
    <citation type="journal article" date="2009" name="Rice">
        <title>De Novo Next Generation Sequencing of Plant Genomes.</title>
        <authorList>
            <person name="Rounsley S."/>
            <person name="Marri P.R."/>
            <person name="Yu Y."/>
            <person name="He R."/>
            <person name="Sisneros N."/>
            <person name="Goicoechea J.L."/>
            <person name="Lee S.J."/>
            <person name="Angelova A."/>
            <person name="Kudrna D."/>
            <person name="Luo M."/>
            <person name="Affourtit J."/>
            <person name="Desany B."/>
            <person name="Knight J."/>
            <person name="Niazi F."/>
            <person name="Egholm M."/>
            <person name="Wing R.A."/>
        </authorList>
    </citation>
    <scope>NUCLEOTIDE SEQUENCE [LARGE SCALE GENOMIC DNA]</scope>
    <source>
        <strain evidence="9">cv. IRGC 105608</strain>
    </source>
</reference>
<keyword evidence="4" id="KW-0611">Plant defense</keyword>
<keyword evidence="5" id="KW-1015">Disulfide bond</keyword>
<dbReference type="GO" id="GO:0004568">
    <property type="term" value="F:chitinase activity"/>
    <property type="evidence" value="ECO:0007669"/>
    <property type="project" value="TreeGrafter"/>
</dbReference>
<proteinExistence type="inferred from homology"/>
<name>A0A0D3HQ63_9ORYZ</name>
<dbReference type="Pfam" id="PF00704">
    <property type="entry name" value="Glyco_hydro_18"/>
    <property type="match status" value="1"/>
</dbReference>
<dbReference type="PaxDb" id="65489-OBART11G23400.1"/>
<protein>
    <recommendedName>
        <fullName evidence="8">GH18 domain-containing protein</fullName>
    </recommendedName>
</protein>
<feature type="chain" id="PRO_5002263863" description="GH18 domain-containing protein" evidence="7">
    <location>
        <begin position="29"/>
        <end position="292"/>
    </location>
</feature>
<evidence type="ECO:0000256" key="1">
    <source>
        <dbReference type="ARBA" id="ARBA00004613"/>
    </source>
</evidence>
<keyword evidence="3 7" id="KW-0732">Signal</keyword>
<dbReference type="InterPro" id="IPR045321">
    <property type="entry name" value="Cts1-like"/>
</dbReference>
<evidence type="ECO:0000256" key="7">
    <source>
        <dbReference type="SAM" id="SignalP"/>
    </source>
</evidence>
<evidence type="ECO:0000256" key="5">
    <source>
        <dbReference type="ARBA" id="ARBA00023157"/>
    </source>
</evidence>
<dbReference type="Proteomes" id="UP000026960">
    <property type="component" value="Chromosome 11"/>
</dbReference>
<dbReference type="GO" id="GO:0005576">
    <property type="term" value="C:extracellular region"/>
    <property type="evidence" value="ECO:0007669"/>
    <property type="project" value="UniProtKB-SubCell"/>
</dbReference>
<dbReference type="HOGENOM" id="CLU_007818_0_0_1"/>
<comment type="subcellular location">
    <subcellularLocation>
        <location evidence="1">Secreted</location>
    </subcellularLocation>
</comment>